<dbReference type="InterPro" id="IPR050109">
    <property type="entry name" value="HTH-type_TetR-like_transc_reg"/>
</dbReference>
<dbReference type="OrthoDB" id="3403733at2"/>
<evidence type="ECO:0000256" key="1">
    <source>
        <dbReference type="ARBA" id="ARBA00023125"/>
    </source>
</evidence>
<accession>A0A1H1HRU0</accession>
<evidence type="ECO:0000313" key="4">
    <source>
        <dbReference type="EMBL" id="SDR27756.1"/>
    </source>
</evidence>
<dbReference type="InterPro" id="IPR036271">
    <property type="entry name" value="Tet_transcr_reg_TetR-rel_C_sf"/>
</dbReference>
<dbReference type="PANTHER" id="PTHR30055">
    <property type="entry name" value="HTH-TYPE TRANSCRIPTIONAL REGULATOR RUTR"/>
    <property type="match status" value="1"/>
</dbReference>
<dbReference type="AlphaFoldDB" id="A0A1H1HRU0"/>
<dbReference type="SUPFAM" id="SSF48498">
    <property type="entry name" value="Tetracyclin repressor-like, C-terminal domain"/>
    <property type="match status" value="1"/>
</dbReference>
<dbReference type="SUPFAM" id="SSF46689">
    <property type="entry name" value="Homeodomain-like"/>
    <property type="match status" value="1"/>
</dbReference>
<dbReference type="PROSITE" id="PS50977">
    <property type="entry name" value="HTH_TETR_2"/>
    <property type="match status" value="1"/>
</dbReference>
<evidence type="ECO:0000256" key="2">
    <source>
        <dbReference type="PROSITE-ProRule" id="PRU00335"/>
    </source>
</evidence>
<dbReference type="PRINTS" id="PR00455">
    <property type="entry name" value="HTHTETR"/>
</dbReference>
<dbReference type="InterPro" id="IPR001647">
    <property type="entry name" value="HTH_TetR"/>
</dbReference>
<feature type="domain" description="HTH tetR-type" evidence="3">
    <location>
        <begin position="6"/>
        <end position="65"/>
    </location>
</feature>
<evidence type="ECO:0000259" key="3">
    <source>
        <dbReference type="PROSITE" id="PS50977"/>
    </source>
</evidence>
<feature type="DNA-binding region" description="H-T-H motif" evidence="2">
    <location>
        <begin position="28"/>
        <end position="47"/>
    </location>
</feature>
<dbReference type="InterPro" id="IPR009057">
    <property type="entry name" value="Homeodomain-like_sf"/>
</dbReference>
<evidence type="ECO:0000313" key="5">
    <source>
        <dbReference type="Proteomes" id="UP000183053"/>
    </source>
</evidence>
<keyword evidence="5" id="KW-1185">Reference proteome</keyword>
<reference evidence="5" key="1">
    <citation type="submission" date="2016-10" db="EMBL/GenBank/DDBJ databases">
        <authorList>
            <person name="Varghese N."/>
            <person name="Submissions S."/>
        </authorList>
    </citation>
    <scope>NUCLEOTIDE SEQUENCE [LARGE SCALE GENOMIC DNA]</scope>
    <source>
        <strain evidence="5">DSM 44142</strain>
    </source>
</reference>
<protein>
    <submittedName>
        <fullName evidence="4">Regulatory protein, tetR family</fullName>
    </submittedName>
</protein>
<dbReference type="Gene3D" id="1.10.357.10">
    <property type="entry name" value="Tetracycline Repressor, domain 2"/>
    <property type="match status" value="1"/>
</dbReference>
<organism evidence="4 5">
    <name type="scientific">Tsukamurella pulmonis</name>
    <dbReference type="NCBI Taxonomy" id="47312"/>
    <lineage>
        <taxon>Bacteria</taxon>
        <taxon>Bacillati</taxon>
        <taxon>Actinomycetota</taxon>
        <taxon>Actinomycetes</taxon>
        <taxon>Mycobacteriales</taxon>
        <taxon>Tsukamurellaceae</taxon>
        <taxon>Tsukamurella</taxon>
    </lineage>
</organism>
<dbReference type="Proteomes" id="UP000183053">
    <property type="component" value="Unassembled WGS sequence"/>
</dbReference>
<gene>
    <name evidence="4" type="ORF">SAMN04489765_4480</name>
</gene>
<proteinExistence type="predicted"/>
<dbReference type="EMBL" id="FNLF01000002">
    <property type="protein sequence ID" value="SDR27756.1"/>
    <property type="molecule type" value="Genomic_DNA"/>
</dbReference>
<keyword evidence="1 2" id="KW-0238">DNA-binding</keyword>
<dbReference type="GO" id="GO:0003700">
    <property type="term" value="F:DNA-binding transcription factor activity"/>
    <property type="evidence" value="ECO:0007669"/>
    <property type="project" value="TreeGrafter"/>
</dbReference>
<dbReference type="PANTHER" id="PTHR30055:SF146">
    <property type="entry name" value="HTH-TYPE TRANSCRIPTIONAL DUAL REGULATOR CECR"/>
    <property type="match status" value="1"/>
</dbReference>
<sequence>MSEEPSATAQRIRDAAVSRFGTDGFGVGLRAIAADAGVTAGLIIHHFGSKDGLRRACDEYIRNQLWSHKRAQADASAFTGFGAEEIAELTPALRYMMRSFQAGGDFARSMMDRLVEDTEGYIDQGVASGMFKPSRTPASRARFLTYQAVGGMLVWHLLHTDPARPDFAAELSAYMEALTPGALELFANGLMVDRTMLDEYLLYVPDPPEDDVPA</sequence>
<dbReference type="RefSeq" id="WP_068530761.1">
    <property type="nucleotide sequence ID" value="NZ_FNLF01000002.1"/>
</dbReference>
<dbReference type="GO" id="GO:0000976">
    <property type="term" value="F:transcription cis-regulatory region binding"/>
    <property type="evidence" value="ECO:0007669"/>
    <property type="project" value="TreeGrafter"/>
</dbReference>
<dbReference type="Pfam" id="PF00440">
    <property type="entry name" value="TetR_N"/>
    <property type="match status" value="1"/>
</dbReference>
<dbReference type="InterPro" id="IPR041484">
    <property type="entry name" value="TetR_C_25"/>
</dbReference>
<name>A0A1H1HRU0_9ACTN</name>
<dbReference type="Pfam" id="PF17933">
    <property type="entry name" value="TetR_C_25"/>
    <property type="match status" value="1"/>
</dbReference>
<dbReference type="STRING" id="47312.SAMN04489765_4480"/>